<accession>A0A6F8XPS9</accession>
<dbReference type="AlphaFoldDB" id="A0A6F8XPS9"/>
<organism evidence="6 7">
    <name type="scientific">Phytohabitans flavus</name>
    <dbReference type="NCBI Taxonomy" id="1076124"/>
    <lineage>
        <taxon>Bacteria</taxon>
        <taxon>Bacillati</taxon>
        <taxon>Actinomycetota</taxon>
        <taxon>Actinomycetes</taxon>
        <taxon>Micromonosporales</taxon>
        <taxon>Micromonosporaceae</taxon>
    </lineage>
</organism>
<gene>
    <name evidence="6" type="ORF">Pflav_022450</name>
</gene>
<dbReference type="Pfam" id="PF00296">
    <property type="entry name" value="Bac_luciferase"/>
    <property type="match status" value="1"/>
</dbReference>
<dbReference type="Gene3D" id="3.20.20.30">
    <property type="entry name" value="Luciferase-like domain"/>
    <property type="match status" value="1"/>
</dbReference>
<evidence type="ECO:0000313" key="7">
    <source>
        <dbReference type="Proteomes" id="UP000502508"/>
    </source>
</evidence>
<name>A0A6F8XPS9_9ACTN</name>
<dbReference type="PANTHER" id="PTHR42847:SF4">
    <property type="entry name" value="ALKANESULFONATE MONOOXYGENASE-RELATED"/>
    <property type="match status" value="1"/>
</dbReference>
<dbReference type="EMBL" id="AP022870">
    <property type="protein sequence ID" value="BCB75835.1"/>
    <property type="molecule type" value="Genomic_DNA"/>
</dbReference>
<dbReference type="GO" id="GO:0046306">
    <property type="term" value="P:alkanesulfonate catabolic process"/>
    <property type="evidence" value="ECO:0007669"/>
    <property type="project" value="TreeGrafter"/>
</dbReference>
<keyword evidence="4" id="KW-0503">Monooxygenase</keyword>
<proteinExistence type="predicted"/>
<evidence type="ECO:0000256" key="2">
    <source>
        <dbReference type="ARBA" id="ARBA00022643"/>
    </source>
</evidence>
<dbReference type="RefSeq" id="WP_173035827.1">
    <property type="nucleotide sequence ID" value="NZ_AP022870.1"/>
</dbReference>
<evidence type="ECO:0000313" key="6">
    <source>
        <dbReference type="EMBL" id="BCB75835.1"/>
    </source>
</evidence>
<keyword evidence="1" id="KW-0285">Flavoprotein</keyword>
<evidence type="ECO:0000256" key="1">
    <source>
        <dbReference type="ARBA" id="ARBA00022630"/>
    </source>
</evidence>
<feature type="domain" description="Luciferase-like" evidence="5">
    <location>
        <begin position="12"/>
        <end position="178"/>
    </location>
</feature>
<dbReference type="InterPro" id="IPR011251">
    <property type="entry name" value="Luciferase-like_dom"/>
</dbReference>
<evidence type="ECO:0000259" key="5">
    <source>
        <dbReference type="Pfam" id="PF00296"/>
    </source>
</evidence>
<reference evidence="6 7" key="1">
    <citation type="submission" date="2020-03" db="EMBL/GenBank/DDBJ databases">
        <title>Whole genome shotgun sequence of Phytohabitans flavus NBRC 107702.</title>
        <authorList>
            <person name="Komaki H."/>
            <person name="Tamura T."/>
        </authorList>
    </citation>
    <scope>NUCLEOTIDE SEQUENCE [LARGE SCALE GENOMIC DNA]</scope>
    <source>
        <strain evidence="6 7">NBRC 107702</strain>
    </source>
</reference>
<reference evidence="6 7" key="2">
    <citation type="submission" date="2020-03" db="EMBL/GenBank/DDBJ databases">
        <authorList>
            <person name="Ichikawa N."/>
            <person name="Kimura A."/>
            <person name="Kitahashi Y."/>
            <person name="Uohara A."/>
        </authorList>
    </citation>
    <scope>NUCLEOTIDE SEQUENCE [LARGE SCALE GENOMIC DNA]</scope>
    <source>
        <strain evidence="6 7">NBRC 107702</strain>
    </source>
</reference>
<dbReference type="InterPro" id="IPR050172">
    <property type="entry name" value="SsuD_RutA_monooxygenase"/>
</dbReference>
<evidence type="ECO:0000256" key="3">
    <source>
        <dbReference type="ARBA" id="ARBA00023002"/>
    </source>
</evidence>
<dbReference type="PANTHER" id="PTHR42847">
    <property type="entry name" value="ALKANESULFONATE MONOOXYGENASE"/>
    <property type="match status" value="1"/>
</dbReference>
<dbReference type="GO" id="GO:0008726">
    <property type="term" value="F:alkanesulfonate monooxygenase activity"/>
    <property type="evidence" value="ECO:0007669"/>
    <property type="project" value="TreeGrafter"/>
</dbReference>
<dbReference type="SUPFAM" id="SSF51679">
    <property type="entry name" value="Bacterial luciferase-like"/>
    <property type="match status" value="1"/>
</dbReference>
<keyword evidence="2" id="KW-0288">FMN</keyword>
<sequence>MHPELAGAPRGELVAEGIEALKALFTQRVAGFSGQYYRFKDVELYPKPKQDPFPMFSCGNADGTILRAARWCAGWMPAGMPAERLATGVERLRGMAAEAGRDGDAIEVAPQLVLCVDRNAVRAMERFTTSQAYEHLVSLRRSTLKGIELDSYASQNLIGTVDDIVERVRRLKDAGATQLAGMIVVANSTDEMREQMRLFAAEVLPAFEEGP</sequence>
<evidence type="ECO:0000256" key="4">
    <source>
        <dbReference type="ARBA" id="ARBA00023033"/>
    </source>
</evidence>
<dbReference type="Proteomes" id="UP000502508">
    <property type="component" value="Chromosome"/>
</dbReference>
<dbReference type="InterPro" id="IPR036661">
    <property type="entry name" value="Luciferase-like_sf"/>
</dbReference>
<protein>
    <recommendedName>
        <fullName evidence="5">Luciferase-like domain-containing protein</fullName>
    </recommendedName>
</protein>
<keyword evidence="3" id="KW-0560">Oxidoreductase</keyword>
<keyword evidence="7" id="KW-1185">Reference proteome</keyword>
<dbReference type="KEGG" id="pfla:Pflav_022450"/>